<evidence type="ECO:0000313" key="2">
    <source>
        <dbReference type="Proteomes" id="UP000727490"/>
    </source>
</evidence>
<keyword evidence="2" id="KW-1185">Reference proteome</keyword>
<reference evidence="1 2" key="1">
    <citation type="journal article" date="2020" name="Syst. Appl. Microbiol.">
        <title>Arthrospiribacter ruber gen. nov., sp. nov., a novel bacterium isolated from Arthrospira cultures.</title>
        <authorList>
            <person name="Waleron M."/>
            <person name="Misztak A."/>
            <person name="Waleron M.M."/>
            <person name="Furmaniak M."/>
            <person name="Mrozik A."/>
            <person name="Waleron K."/>
        </authorList>
    </citation>
    <scope>NUCLEOTIDE SEQUENCE [LARGE SCALE GENOMIC DNA]</scope>
    <source>
        <strain evidence="1 2">DPMB0001</strain>
    </source>
</reference>
<proteinExistence type="predicted"/>
<sequence>MKNETHSRIKINQLQTKAEWRFFDNEEAKANILHENHVKITQHEIEAWGNEIKKRNWGWQRNLMKLTIDHKWLNYLLR</sequence>
<dbReference type="Proteomes" id="UP000727490">
    <property type="component" value="Unassembled WGS sequence"/>
</dbReference>
<dbReference type="RefSeq" id="WP_219288014.1">
    <property type="nucleotide sequence ID" value="NZ_RPHB01000003.1"/>
</dbReference>
<protein>
    <submittedName>
        <fullName evidence="1">Uncharacterized protein</fullName>
    </submittedName>
</protein>
<organism evidence="1 2">
    <name type="scientific">Arthrospiribacter ruber</name>
    <dbReference type="NCBI Taxonomy" id="2487934"/>
    <lineage>
        <taxon>Bacteria</taxon>
        <taxon>Pseudomonadati</taxon>
        <taxon>Bacteroidota</taxon>
        <taxon>Cytophagia</taxon>
        <taxon>Cytophagales</taxon>
        <taxon>Cyclobacteriaceae</taxon>
        <taxon>Arthrospiribacter</taxon>
    </lineage>
</organism>
<evidence type="ECO:0000313" key="1">
    <source>
        <dbReference type="EMBL" id="MBW3467710.1"/>
    </source>
</evidence>
<accession>A0A951MDC7</accession>
<dbReference type="EMBL" id="RPHB01000003">
    <property type="protein sequence ID" value="MBW3467710.1"/>
    <property type="molecule type" value="Genomic_DNA"/>
</dbReference>
<name>A0A951MDC7_9BACT</name>
<gene>
    <name evidence="1" type="ORF">EGN73_07755</name>
</gene>
<comment type="caution">
    <text evidence="1">The sequence shown here is derived from an EMBL/GenBank/DDBJ whole genome shotgun (WGS) entry which is preliminary data.</text>
</comment>
<dbReference type="AlphaFoldDB" id="A0A951MDC7"/>